<feature type="compositionally biased region" description="Gly residues" evidence="1">
    <location>
        <begin position="15"/>
        <end position="30"/>
    </location>
</feature>
<sequence>MSAFGVNVVEKGGVDVGRGGQFGEGSVGDGGGEERGALEGFEEEEEEEAAAMGRGAKGEGGGDGRCSGGHLVLWCRAKKKKKKKKKKKRETSLIYKERHHHHHQHQVYEFFLWEVVLGPAFEANLAEGEAKEQPQVPCDQPQPEASSQTTRSEEEDERTRNLTLSASGRNQFLPERRCESWACRPVSQLRADALEEEPRQALPTDRRNARRREPPDQTEPDHVEVRAQPIPLEAAPTAMQKDKPRVNTHLPSSKVGMDSVILTR</sequence>
<comment type="caution">
    <text evidence="2">The sequence shown here is derived from an EMBL/GenBank/DDBJ whole genome shotgun (WGS) entry which is preliminary data.</text>
</comment>
<gene>
    <name evidence="2" type="ORF">B296_00013222</name>
</gene>
<evidence type="ECO:0000256" key="1">
    <source>
        <dbReference type="SAM" id="MobiDB-lite"/>
    </source>
</evidence>
<feature type="region of interest" description="Disordered" evidence="1">
    <location>
        <begin position="15"/>
        <end position="64"/>
    </location>
</feature>
<dbReference type="Proteomes" id="UP000287651">
    <property type="component" value="Unassembled WGS sequence"/>
</dbReference>
<reference evidence="2 3" key="1">
    <citation type="journal article" date="2014" name="Agronomy (Basel)">
        <title>A Draft Genome Sequence for Ensete ventricosum, the Drought-Tolerant Tree Against Hunger.</title>
        <authorList>
            <person name="Harrison J."/>
            <person name="Moore K.A."/>
            <person name="Paszkiewicz K."/>
            <person name="Jones T."/>
            <person name="Grant M."/>
            <person name="Ambacheew D."/>
            <person name="Muzemil S."/>
            <person name="Studholme D.J."/>
        </authorList>
    </citation>
    <scope>NUCLEOTIDE SEQUENCE [LARGE SCALE GENOMIC DNA]</scope>
</reference>
<feature type="compositionally biased region" description="Acidic residues" evidence="1">
    <location>
        <begin position="40"/>
        <end position="49"/>
    </location>
</feature>
<accession>A0A426ZVJ9</accession>
<dbReference type="AlphaFoldDB" id="A0A426ZVJ9"/>
<feature type="compositionally biased region" description="Basic and acidic residues" evidence="1">
    <location>
        <begin position="192"/>
        <end position="225"/>
    </location>
</feature>
<feature type="compositionally biased region" description="Basic residues" evidence="1">
    <location>
        <begin position="78"/>
        <end position="89"/>
    </location>
</feature>
<evidence type="ECO:0000313" key="3">
    <source>
        <dbReference type="Proteomes" id="UP000287651"/>
    </source>
</evidence>
<feature type="region of interest" description="Disordered" evidence="1">
    <location>
        <begin position="192"/>
        <end position="264"/>
    </location>
</feature>
<dbReference type="EMBL" id="AMZH03004854">
    <property type="protein sequence ID" value="RRT67970.1"/>
    <property type="molecule type" value="Genomic_DNA"/>
</dbReference>
<proteinExistence type="predicted"/>
<feature type="region of interest" description="Disordered" evidence="1">
    <location>
        <begin position="127"/>
        <end position="168"/>
    </location>
</feature>
<feature type="region of interest" description="Disordered" evidence="1">
    <location>
        <begin position="78"/>
        <end position="99"/>
    </location>
</feature>
<organism evidence="2 3">
    <name type="scientific">Ensete ventricosum</name>
    <name type="common">Abyssinian banana</name>
    <name type="synonym">Musa ensete</name>
    <dbReference type="NCBI Taxonomy" id="4639"/>
    <lineage>
        <taxon>Eukaryota</taxon>
        <taxon>Viridiplantae</taxon>
        <taxon>Streptophyta</taxon>
        <taxon>Embryophyta</taxon>
        <taxon>Tracheophyta</taxon>
        <taxon>Spermatophyta</taxon>
        <taxon>Magnoliopsida</taxon>
        <taxon>Liliopsida</taxon>
        <taxon>Zingiberales</taxon>
        <taxon>Musaceae</taxon>
        <taxon>Ensete</taxon>
    </lineage>
</organism>
<evidence type="ECO:0000313" key="2">
    <source>
        <dbReference type="EMBL" id="RRT67970.1"/>
    </source>
</evidence>
<protein>
    <submittedName>
        <fullName evidence="2">Uncharacterized protein</fullName>
    </submittedName>
</protein>
<name>A0A426ZVJ9_ENSVE</name>